<dbReference type="STRING" id="46835.A0A504Z8Z9"/>
<evidence type="ECO:0000256" key="8">
    <source>
        <dbReference type="ARBA" id="ARBA00023163"/>
    </source>
</evidence>
<evidence type="ECO:0000256" key="6">
    <source>
        <dbReference type="ARBA" id="ARBA00023015"/>
    </source>
</evidence>
<feature type="domain" description="C2H2-type" evidence="12">
    <location>
        <begin position="449"/>
        <end position="478"/>
    </location>
</feature>
<keyword evidence="8" id="KW-0804">Transcription</keyword>
<keyword evidence="4 10" id="KW-0863">Zinc-finger</keyword>
<evidence type="ECO:0000256" key="4">
    <source>
        <dbReference type="ARBA" id="ARBA00022771"/>
    </source>
</evidence>
<dbReference type="SMART" id="SM00355">
    <property type="entry name" value="ZnF_C2H2"/>
    <property type="match status" value="4"/>
</dbReference>
<dbReference type="GO" id="GO:0005667">
    <property type="term" value="C:transcription regulator complex"/>
    <property type="evidence" value="ECO:0007669"/>
    <property type="project" value="TreeGrafter"/>
</dbReference>
<evidence type="ECO:0000313" key="14">
    <source>
        <dbReference type="Proteomes" id="UP000316759"/>
    </source>
</evidence>
<feature type="compositionally biased region" description="Low complexity" evidence="11">
    <location>
        <begin position="351"/>
        <end position="366"/>
    </location>
</feature>
<keyword evidence="9" id="KW-0539">Nucleus</keyword>
<dbReference type="GO" id="GO:0031519">
    <property type="term" value="C:PcG protein complex"/>
    <property type="evidence" value="ECO:0007669"/>
    <property type="project" value="TreeGrafter"/>
</dbReference>
<feature type="region of interest" description="Disordered" evidence="11">
    <location>
        <begin position="535"/>
        <end position="558"/>
    </location>
</feature>
<dbReference type="Proteomes" id="UP000316759">
    <property type="component" value="Unassembled WGS sequence"/>
</dbReference>
<organism evidence="13 14">
    <name type="scientific">Fasciola gigantica</name>
    <name type="common">Giant liver fluke</name>
    <dbReference type="NCBI Taxonomy" id="46835"/>
    <lineage>
        <taxon>Eukaryota</taxon>
        <taxon>Metazoa</taxon>
        <taxon>Spiralia</taxon>
        <taxon>Lophotrochozoa</taxon>
        <taxon>Platyhelminthes</taxon>
        <taxon>Trematoda</taxon>
        <taxon>Digenea</taxon>
        <taxon>Plagiorchiida</taxon>
        <taxon>Echinostomata</taxon>
        <taxon>Echinostomatoidea</taxon>
        <taxon>Fasciolidae</taxon>
        <taxon>Fasciola</taxon>
    </lineage>
</organism>
<evidence type="ECO:0000256" key="11">
    <source>
        <dbReference type="SAM" id="MobiDB-lite"/>
    </source>
</evidence>
<proteinExistence type="predicted"/>
<dbReference type="PANTHER" id="PTHR14003">
    <property type="entry name" value="TRANSCRIPTIONAL REPRESSOR PROTEIN YY"/>
    <property type="match status" value="1"/>
</dbReference>
<evidence type="ECO:0000259" key="12">
    <source>
        <dbReference type="PROSITE" id="PS50157"/>
    </source>
</evidence>
<evidence type="ECO:0000256" key="2">
    <source>
        <dbReference type="ARBA" id="ARBA00022723"/>
    </source>
</evidence>
<feature type="domain" description="C2H2-type" evidence="12">
    <location>
        <begin position="421"/>
        <end position="448"/>
    </location>
</feature>
<dbReference type="InterPro" id="IPR013087">
    <property type="entry name" value="Znf_C2H2_type"/>
</dbReference>
<dbReference type="PROSITE" id="PS50157">
    <property type="entry name" value="ZINC_FINGER_C2H2_2"/>
    <property type="match status" value="4"/>
</dbReference>
<feature type="domain" description="C2H2-type" evidence="12">
    <location>
        <begin position="479"/>
        <end position="508"/>
    </location>
</feature>
<sequence>MSELLLNDSGVKQEFFEDEVPLLKAEPFDSASEPLSSEMSEIGFDNSCPGVGRDPYGDLFLMDPNDLLGVREEVIGNEVASSPEDLLVPDPSAEVTEESNDSVAERHSQRRKKCKVKQSFTKPDGNTELSEPEEHERSNSPSNVPFDGYQGKPPARLLNRILSEGSTFFLCKRPVESRKGMPYPMNTRFTSCQNEKQVAESQSARGRRVVPINGSGSVTGKILSSGYRYATAQGLRNQPGFAIRRLSGQLTHPLSHLLTSGQRGKTRLLSSPVVHFAHGTQPTFGSSSNSSGNGGSDNSTSSSISNNSKNNASGSVSTCMAPFVTSTDGVTHRLDENKLTVSPNGRTHRLAAIAPATPDAFTTPAPNSESRRNHAGSIYGTREMGRAPVRLVPCPHKGCGKSFRDNSAMRKHLHTHGPRVHVCAECGKAFVESSKLKRHQLVHTGEKPFQCNFEGCGKRFSLDFNLRTHVRIHTGDRPYICPFENCHKRFAQSTNLKSHIMTHAKLRYRSSRGSSVNNQSSSYFSDLDDVVLHPTSQTSQQTSAALGSIQQHGTSNMNHPVDVNQASYGSRTESTPIPALPTDPTNPYQSSAHLTSANANKNFVRSMSHTVNRSAVLACCPLPDSQSVGTRKLSGYPRPSNDLKLLTPGPYGNMVALTDISETPDEEVESIGDDYEFIKEEDEASWSTRSYGYPDSGVIPNSVLIHSRPVPREVLWPTSRLPQNTVDRFRVSRAFNRPSQPVIMYSRGIRRRLIGQPGVALLPEYAVCRQQTIPILRLSSTNRSVITLDRTQQQA</sequence>
<keyword evidence="6" id="KW-0805">Transcription regulation</keyword>
<protein>
    <submittedName>
        <fullName evidence="13">TYY1</fullName>
    </submittedName>
</protein>
<evidence type="ECO:0000256" key="5">
    <source>
        <dbReference type="ARBA" id="ARBA00022833"/>
    </source>
</evidence>
<dbReference type="EMBL" id="SUNJ01002777">
    <property type="protein sequence ID" value="TPP65720.1"/>
    <property type="molecule type" value="Genomic_DNA"/>
</dbReference>
<dbReference type="FunFam" id="3.30.160.60:FF:000109">
    <property type="entry name" value="Transcriptional repressor protein YY1"/>
    <property type="match status" value="1"/>
</dbReference>
<dbReference type="GO" id="GO:0000978">
    <property type="term" value="F:RNA polymerase II cis-regulatory region sequence-specific DNA binding"/>
    <property type="evidence" value="ECO:0007669"/>
    <property type="project" value="TreeGrafter"/>
</dbReference>
<dbReference type="FunFam" id="3.30.160.60:FF:000163">
    <property type="entry name" value="transcriptional repressor protein YY1"/>
    <property type="match status" value="1"/>
</dbReference>
<dbReference type="GO" id="GO:0008270">
    <property type="term" value="F:zinc ion binding"/>
    <property type="evidence" value="ECO:0007669"/>
    <property type="project" value="UniProtKB-KW"/>
</dbReference>
<dbReference type="PROSITE" id="PS00028">
    <property type="entry name" value="ZINC_FINGER_C2H2_1"/>
    <property type="match status" value="3"/>
</dbReference>
<dbReference type="Gene3D" id="3.30.160.60">
    <property type="entry name" value="Classic Zinc Finger"/>
    <property type="match status" value="4"/>
</dbReference>
<keyword evidence="2" id="KW-0479">Metal-binding</keyword>
<evidence type="ECO:0000313" key="13">
    <source>
        <dbReference type="EMBL" id="TPP65720.1"/>
    </source>
</evidence>
<dbReference type="Pfam" id="PF00096">
    <property type="entry name" value="zf-C2H2"/>
    <property type="match status" value="4"/>
</dbReference>
<dbReference type="InterPro" id="IPR036236">
    <property type="entry name" value="Znf_C2H2_sf"/>
</dbReference>
<feature type="region of interest" description="Disordered" evidence="11">
    <location>
        <begin position="279"/>
        <end position="316"/>
    </location>
</feature>
<keyword evidence="7" id="KW-0238">DNA-binding</keyword>
<dbReference type="PANTHER" id="PTHR14003:SF19">
    <property type="entry name" value="YY2 TRANSCRIPTION FACTOR"/>
    <property type="match status" value="1"/>
</dbReference>
<keyword evidence="3" id="KW-0677">Repeat</keyword>
<name>A0A504Z8Z9_FASGI</name>
<keyword evidence="5" id="KW-0862">Zinc</keyword>
<dbReference type="AlphaFoldDB" id="A0A504Z8Z9"/>
<accession>A0A504Z8Z9</accession>
<feature type="region of interest" description="Disordered" evidence="11">
    <location>
        <begin position="334"/>
        <end position="382"/>
    </location>
</feature>
<feature type="domain" description="C2H2-type" evidence="12">
    <location>
        <begin position="392"/>
        <end position="416"/>
    </location>
</feature>
<dbReference type="GO" id="GO:0000981">
    <property type="term" value="F:DNA-binding transcription factor activity, RNA polymerase II-specific"/>
    <property type="evidence" value="ECO:0007669"/>
    <property type="project" value="TreeGrafter"/>
</dbReference>
<evidence type="ECO:0000256" key="1">
    <source>
        <dbReference type="ARBA" id="ARBA00004123"/>
    </source>
</evidence>
<gene>
    <name evidence="13" type="ORF">FGIG_02285</name>
</gene>
<keyword evidence="14" id="KW-1185">Reference proteome</keyword>
<evidence type="ECO:0000256" key="3">
    <source>
        <dbReference type="ARBA" id="ARBA00022737"/>
    </source>
</evidence>
<evidence type="ECO:0000256" key="7">
    <source>
        <dbReference type="ARBA" id="ARBA00023125"/>
    </source>
</evidence>
<feature type="region of interest" description="Disordered" evidence="11">
    <location>
        <begin position="80"/>
        <end position="152"/>
    </location>
</feature>
<comment type="caution">
    <text evidence="13">The sequence shown here is derived from an EMBL/GenBank/DDBJ whole genome shotgun (WGS) entry which is preliminary data.</text>
</comment>
<dbReference type="SUPFAM" id="SSF57667">
    <property type="entry name" value="beta-beta-alpha zinc fingers"/>
    <property type="match status" value="3"/>
</dbReference>
<comment type="subcellular location">
    <subcellularLocation>
        <location evidence="1">Nucleus</location>
    </subcellularLocation>
</comment>
<evidence type="ECO:0000256" key="9">
    <source>
        <dbReference type="ARBA" id="ARBA00023242"/>
    </source>
</evidence>
<dbReference type="OrthoDB" id="10264072at2759"/>
<evidence type="ECO:0000256" key="10">
    <source>
        <dbReference type="PROSITE-ProRule" id="PRU00042"/>
    </source>
</evidence>
<feature type="compositionally biased region" description="Low complexity" evidence="11">
    <location>
        <begin position="285"/>
        <end position="316"/>
    </location>
</feature>
<dbReference type="GO" id="GO:0000785">
    <property type="term" value="C:chromatin"/>
    <property type="evidence" value="ECO:0007669"/>
    <property type="project" value="TreeGrafter"/>
</dbReference>
<dbReference type="FunFam" id="3.30.160.60:FF:000104">
    <property type="entry name" value="Transcriptional repressor protein YY1"/>
    <property type="match status" value="1"/>
</dbReference>
<reference evidence="13 14" key="1">
    <citation type="submission" date="2019-04" db="EMBL/GenBank/DDBJ databases">
        <title>Annotation for the trematode Fasciola gigantica.</title>
        <authorList>
            <person name="Choi Y.-J."/>
        </authorList>
    </citation>
    <scope>NUCLEOTIDE SEQUENCE [LARGE SCALE GENOMIC DNA]</scope>
    <source>
        <strain evidence="13">Uganda_cow_1</strain>
    </source>
</reference>